<dbReference type="Proteomes" id="UP001168972">
    <property type="component" value="Unassembled WGS sequence"/>
</dbReference>
<sequence>MMATQKILLHDYERDIDIEAYLFSIDAQRAATDINFATDSLQNITDQDVPLSTSTNKVDSSNDDTKENFSCNEVFNTKDPADINFEAQESESSSYSGMMAQRKVCENISQELQKTGDDVTYEATKYHNIKLDNEKRNQQQFEIMEEISDKKAWRYPTTLASSTGLLIQQSKTSDSVRRSNSGCSSKSKKRTIITILEKSLNRAEEHEENKKKRHKVQMKICEKFLKRLKKFSD</sequence>
<comment type="caution">
    <text evidence="1">The sequence shown here is derived from an EMBL/GenBank/DDBJ whole genome shotgun (WGS) entry which is preliminary data.</text>
</comment>
<gene>
    <name evidence="1" type="ORF">PV327_005141</name>
</gene>
<dbReference type="AlphaFoldDB" id="A0AA39G135"/>
<dbReference type="EMBL" id="JAQQBR010000003">
    <property type="protein sequence ID" value="KAK0179383.1"/>
    <property type="molecule type" value="Genomic_DNA"/>
</dbReference>
<reference evidence="1" key="2">
    <citation type="submission" date="2023-03" db="EMBL/GenBank/DDBJ databases">
        <authorList>
            <person name="Inwood S.N."/>
            <person name="Skelly J.G."/>
            <person name="Guhlin J."/>
            <person name="Harrop T.W.R."/>
            <person name="Goldson S.G."/>
            <person name="Dearden P.K."/>
        </authorList>
    </citation>
    <scope>NUCLEOTIDE SEQUENCE</scope>
    <source>
        <strain evidence="1">Lincoln</strain>
        <tissue evidence="1">Whole body</tissue>
    </source>
</reference>
<evidence type="ECO:0000313" key="2">
    <source>
        <dbReference type="Proteomes" id="UP001168972"/>
    </source>
</evidence>
<evidence type="ECO:0000313" key="1">
    <source>
        <dbReference type="EMBL" id="KAK0179383.1"/>
    </source>
</evidence>
<reference evidence="1" key="1">
    <citation type="journal article" date="2023" name="bioRxiv">
        <title>Scaffold-level genome assemblies of two parasitoid biocontrol wasps reveal the parthenogenesis mechanism and an associated novel virus.</title>
        <authorList>
            <person name="Inwood S."/>
            <person name="Skelly J."/>
            <person name="Guhlin J."/>
            <person name="Harrop T."/>
            <person name="Goldson S."/>
            <person name="Dearden P."/>
        </authorList>
    </citation>
    <scope>NUCLEOTIDE SEQUENCE</scope>
    <source>
        <strain evidence="1">Lincoln</strain>
        <tissue evidence="1">Whole body</tissue>
    </source>
</reference>
<accession>A0AA39G135</accession>
<organism evidence="1 2">
    <name type="scientific">Microctonus hyperodae</name>
    <name type="common">Parasitoid wasp</name>
    <dbReference type="NCBI Taxonomy" id="165561"/>
    <lineage>
        <taxon>Eukaryota</taxon>
        <taxon>Metazoa</taxon>
        <taxon>Ecdysozoa</taxon>
        <taxon>Arthropoda</taxon>
        <taxon>Hexapoda</taxon>
        <taxon>Insecta</taxon>
        <taxon>Pterygota</taxon>
        <taxon>Neoptera</taxon>
        <taxon>Endopterygota</taxon>
        <taxon>Hymenoptera</taxon>
        <taxon>Apocrita</taxon>
        <taxon>Ichneumonoidea</taxon>
        <taxon>Braconidae</taxon>
        <taxon>Euphorinae</taxon>
        <taxon>Microctonus</taxon>
    </lineage>
</organism>
<keyword evidence="2" id="KW-1185">Reference proteome</keyword>
<protein>
    <submittedName>
        <fullName evidence="1">Uncharacterized protein</fullName>
    </submittedName>
</protein>
<name>A0AA39G135_MICHY</name>
<proteinExistence type="predicted"/>